<evidence type="ECO:0000313" key="3">
    <source>
        <dbReference type="Proteomes" id="UP000297739"/>
    </source>
</evidence>
<evidence type="ECO:0000313" key="2">
    <source>
        <dbReference type="EMBL" id="TGE19804.1"/>
    </source>
</evidence>
<dbReference type="AlphaFoldDB" id="A0A4Z0PR74"/>
<protein>
    <submittedName>
        <fullName evidence="2">Uncharacterized protein</fullName>
    </submittedName>
</protein>
<keyword evidence="1" id="KW-0732">Signal</keyword>
<feature type="signal peptide" evidence="1">
    <location>
        <begin position="1"/>
        <end position="21"/>
    </location>
</feature>
<accession>A0A4Z0PR74</accession>
<dbReference type="EMBL" id="SRLD01000002">
    <property type="protein sequence ID" value="TGE19804.1"/>
    <property type="molecule type" value="Genomic_DNA"/>
</dbReference>
<dbReference type="Proteomes" id="UP000297739">
    <property type="component" value="Unassembled WGS sequence"/>
</dbReference>
<organism evidence="2 3">
    <name type="scientific">Hymenobacter elongatus</name>
    <dbReference type="NCBI Taxonomy" id="877208"/>
    <lineage>
        <taxon>Bacteria</taxon>
        <taxon>Pseudomonadati</taxon>
        <taxon>Bacteroidota</taxon>
        <taxon>Cytophagia</taxon>
        <taxon>Cytophagales</taxon>
        <taxon>Hymenobacteraceae</taxon>
        <taxon>Hymenobacter</taxon>
    </lineage>
</organism>
<evidence type="ECO:0000256" key="1">
    <source>
        <dbReference type="SAM" id="SignalP"/>
    </source>
</evidence>
<name>A0A4Z0PR74_9BACT</name>
<reference evidence="2 3" key="1">
    <citation type="submission" date="2019-04" db="EMBL/GenBank/DDBJ databases">
        <authorList>
            <person name="Feng G."/>
            <person name="Zhang J."/>
            <person name="Zhu H."/>
        </authorList>
    </citation>
    <scope>NUCLEOTIDE SEQUENCE [LARGE SCALE GENOMIC DNA]</scope>
    <source>
        <strain evidence="2 3">JCM 17223</strain>
    </source>
</reference>
<comment type="caution">
    <text evidence="2">The sequence shown here is derived from an EMBL/GenBank/DDBJ whole genome shotgun (WGS) entry which is preliminary data.</text>
</comment>
<keyword evidence="3" id="KW-1185">Reference proteome</keyword>
<sequence>MKMKFHATLACLFCGLPQAVAQPVPAKQRDALVSVILEELKPQEMVSVERGPDGKYHYRPMQRVLQIRGAGFGLLHL</sequence>
<feature type="chain" id="PRO_5021426266" evidence="1">
    <location>
        <begin position="22"/>
        <end position="77"/>
    </location>
</feature>
<gene>
    <name evidence="2" type="ORF">E5J99_01500</name>
</gene>
<proteinExistence type="predicted"/>